<protein>
    <submittedName>
        <fullName evidence="1">Uncharacterized protein</fullName>
    </submittedName>
</protein>
<evidence type="ECO:0000313" key="1">
    <source>
        <dbReference type="EMBL" id="TVU06064.1"/>
    </source>
</evidence>
<accession>A0A5J9T459</accession>
<name>A0A5J9T459_9POAL</name>
<dbReference type="Gramene" id="TVU06064">
    <property type="protein sequence ID" value="TVU06064"/>
    <property type="gene ID" value="EJB05_49255"/>
</dbReference>
<evidence type="ECO:0000313" key="2">
    <source>
        <dbReference type="Proteomes" id="UP000324897"/>
    </source>
</evidence>
<sequence length="61" mass="6773">MRWEVSRGGWVDEDDEIAGKVAGRSVLVERFVVKRMDDTVAVAFDFVHLSKVPLPSGNQGL</sequence>
<organism evidence="1 2">
    <name type="scientific">Eragrostis curvula</name>
    <name type="common">weeping love grass</name>
    <dbReference type="NCBI Taxonomy" id="38414"/>
    <lineage>
        <taxon>Eukaryota</taxon>
        <taxon>Viridiplantae</taxon>
        <taxon>Streptophyta</taxon>
        <taxon>Embryophyta</taxon>
        <taxon>Tracheophyta</taxon>
        <taxon>Spermatophyta</taxon>
        <taxon>Magnoliopsida</taxon>
        <taxon>Liliopsida</taxon>
        <taxon>Poales</taxon>
        <taxon>Poaceae</taxon>
        <taxon>PACMAD clade</taxon>
        <taxon>Chloridoideae</taxon>
        <taxon>Eragrostideae</taxon>
        <taxon>Eragrostidinae</taxon>
        <taxon>Eragrostis</taxon>
    </lineage>
</organism>
<proteinExistence type="predicted"/>
<dbReference type="EMBL" id="RWGY01000051">
    <property type="protein sequence ID" value="TVU06064.1"/>
    <property type="molecule type" value="Genomic_DNA"/>
</dbReference>
<comment type="caution">
    <text evidence="1">The sequence shown here is derived from an EMBL/GenBank/DDBJ whole genome shotgun (WGS) entry which is preliminary data.</text>
</comment>
<dbReference type="OrthoDB" id="690757at2759"/>
<dbReference type="Proteomes" id="UP000324897">
    <property type="component" value="Unassembled WGS sequence"/>
</dbReference>
<feature type="non-terminal residue" evidence="1">
    <location>
        <position position="1"/>
    </location>
</feature>
<gene>
    <name evidence="1" type="ORF">EJB05_49255</name>
</gene>
<reference evidence="1 2" key="1">
    <citation type="journal article" date="2019" name="Sci. Rep.">
        <title>A high-quality genome of Eragrostis curvula grass provides insights into Poaceae evolution and supports new strategies to enhance forage quality.</title>
        <authorList>
            <person name="Carballo J."/>
            <person name="Santos B.A.C.M."/>
            <person name="Zappacosta D."/>
            <person name="Garbus I."/>
            <person name="Selva J.P."/>
            <person name="Gallo C.A."/>
            <person name="Diaz A."/>
            <person name="Albertini E."/>
            <person name="Caccamo M."/>
            <person name="Echenique V."/>
        </authorList>
    </citation>
    <scope>NUCLEOTIDE SEQUENCE [LARGE SCALE GENOMIC DNA]</scope>
    <source>
        <strain evidence="2">cv. Victoria</strain>
        <tissue evidence="1">Leaf</tissue>
    </source>
</reference>
<keyword evidence="2" id="KW-1185">Reference proteome</keyword>
<dbReference type="AlphaFoldDB" id="A0A5J9T459"/>